<accession>F5RBG4</accession>
<sequence length="254" mass="26992">MSLPANPKALLIDLAGVLHVGDQVIPGSIEALARLRAAGFRLVFLTNTTRTPRRTLVAKMRALGLDVRDEELLTAPGATMNLVRSRGLHPHWIVHPDLRDEVGPDAAEPDAVVLGDAGHGFDYAQLNTAFRLILRGLPFIAMARNRHFKEADGLSLDMGAFVAGLEYSTGVAAEIAGKPAAPFFQAALDTAGVRAEEAIMIGDDLRDDIGGAQAAGIAGVLVRTGKYGAADEHDPDICPAAIEDDFARFAERLL</sequence>
<evidence type="ECO:0000256" key="1">
    <source>
        <dbReference type="ARBA" id="ARBA00001946"/>
    </source>
</evidence>
<dbReference type="Pfam" id="PF13242">
    <property type="entry name" value="Hydrolase_like"/>
    <property type="match status" value="1"/>
</dbReference>
<dbReference type="GO" id="GO:0005737">
    <property type="term" value="C:cytoplasm"/>
    <property type="evidence" value="ECO:0007669"/>
    <property type="project" value="TreeGrafter"/>
</dbReference>
<evidence type="ECO:0000313" key="7">
    <source>
        <dbReference type="Proteomes" id="UP000005019"/>
    </source>
</evidence>
<comment type="caution">
    <text evidence="6">The sequence shown here is derived from an EMBL/GenBank/DDBJ whole genome shotgun (WGS) entry which is preliminary data.</text>
</comment>
<evidence type="ECO:0000256" key="3">
    <source>
        <dbReference type="ARBA" id="ARBA00022723"/>
    </source>
</evidence>
<comment type="similarity">
    <text evidence="2">Belongs to the HAD-like hydrolase superfamily.</text>
</comment>
<dbReference type="GO" id="GO:0016791">
    <property type="term" value="F:phosphatase activity"/>
    <property type="evidence" value="ECO:0007669"/>
    <property type="project" value="InterPro"/>
</dbReference>
<dbReference type="Proteomes" id="UP000005019">
    <property type="component" value="Unassembled WGS sequence"/>
</dbReference>
<evidence type="ECO:0000256" key="5">
    <source>
        <dbReference type="ARBA" id="ARBA00039666"/>
    </source>
</evidence>
<dbReference type="Pfam" id="PF13344">
    <property type="entry name" value="Hydrolase_6"/>
    <property type="match status" value="1"/>
</dbReference>
<keyword evidence="6" id="KW-0378">Hydrolase</keyword>
<keyword evidence="4" id="KW-0460">Magnesium</keyword>
<evidence type="ECO:0000256" key="4">
    <source>
        <dbReference type="ARBA" id="ARBA00022842"/>
    </source>
</evidence>
<proteinExistence type="inferred from homology"/>
<dbReference type="Gene3D" id="3.40.50.1000">
    <property type="entry name" value="HAD superfamily/HAD-like"/>
    <property type="match status" value="2"/>
</dbReference>
<comment type="cofactor">
    <cofactor evidence="1">
        <name>Mg(2+)</name>
        <dbReference type="ChEBI" id="CHEBI:18420"/>
    </cofactor>
</comment>
<evidence type="ECO:0000313" key="6">
    <source>
        <dbReference type="EMBL" id="EGK72135.1"/>
    </source>
</evidence>
<evidence type="ECO:0000256" key="2">
    <source>
        <dbReference type="ARBA" id="ARBA00007958"/>
    </source>
</evidence>
<dbReference type="OrthoDB" id="148966at2"/>
<dbReference type="PANTHER" id="PTHR19288">
    <property type="entry name" value="4-NITROPHENYLPHOSPHATASE-RELATED"/>
    <property type="match status" value="1"/>
</dbReference>
<dbReference type="InterPro" id="IPR006355">
    <property type="entry name" value="LHPP/HDHD2"/>
</dbReference>
<keyword evidence="7" id="KW-1185">Reference proteome</keyword>
<dbReference type="InterPro" id="IPR023214">
    <property type="entry name" value="HAD_sf"/>
</dbReference>
<dbReference type="STRING" id="1000565.METUNv1_01607"/>
<dbReference type="InterPro" id="IPR036412">
    <property type="entry name" value="HAD-like_sf"/>
</dbReference>
<protein>
    <recommendedName>
        <fullName evidence="5">Haloacid dehalogenase-like hydrolase domain-containing protein 2</fullName>
    </recommendedName>
</protein>
<dbReference type="InterPro" id="IPR006357">
    <property type="entry name" value="HAD-SF_hydro_IIA"/>
</dbReference>
<reference evidence="6 7" key="1">
    <citation type="journal article" date="2011" name="J. Bacteriol.">
        <title>Genome sequence of Methyloversatilis universalis FAM5T, a methylotrophic representative of the order Rhodocyclales.</title>
        <authorList>
            <person name="Kittichotirat W."/>
            <person name="Good N.M."/>
            <person name="Hall R."/>
            <person name="Bringel F."/>
            <person name="Lajus A."/>
            <person name="Medigue C."/>
            <person name="Smalley N.E."/>
            <person name="Beck D."/>
            <person name="Bumgarner R."/>
            <person name="Vuilleumier S."/>
            <person name="Kalyuzhnaya M.G."/>
        </authorList>
    </citation>
    <scope>NUCLEOTIDE SEQUENCE [LARGE SCALE GENOMIC DNA]</scope>
    <source>
        <strain evidence="7">ATCC BAA-1314 / JCM 13912 / FAM5</strain>
    </source>
</reference>
<dbReference type="RefSeq" id="WP_008060572.1">
    <property type="nucleotide sequence ID" value="NZ_AFHG01000043.1"/>
</dbReference>
<dbReference type="SUPFAM" id="SSF56784">
    <property type="entry name" value="HAD-like"/>
    <property type="match status" value="1"/>
</dbReference>
<dbReference type="PANTHER" id="PTHR19288:SF46">
    <property type="entry name" value="HALOACID DEHALOGENASE-LIKE HYDROLASE DOMAIN-CONTAINING PROTEIN 2"/>
    <property type="match status" value="1"/>
</dbReference>
<dbReference type="AlphaFoldDB" id="F5RBG4"/>
<dbReference type="eggNOG" id="COG0647">
    <property type="taxonomic scope" value="Bacteria"/>
</dbReference>
<keyword evidence="3" id="KW-0479">Metal-binding</keyword>
<gene>
    <name evidence="6" type="ORF">METUNv1_01607</name>
</gene>
<organism evidence="6 7">
    <name type="scientific">Methyloversatilis universalis (strain ATCC BAA-1314 / DSM 25237 / JCM 13912 / CCUG 52030 / FAM5)</name>
    <dbReference type="NCBI Taxonomy" id="1000565"/>
    <lineage>
        <taxon>Bacteria</taxon>
        <taxon>Pseudomonadati</taxon>
        <taxon>Pseudomonadota</taxon>
        <taxon>Betaproteobacteria</taxon>
        <taxon>Nitrosomonadales</taxon>
        <taxon>Sterolibacteriaceae</taxon>
        <taxon>Methyloversatilis</taxon>
    </lineage>
</organism>
<dbReference type="GO" id="GO:0046872">
    <property type="term" value="F:metal ion binding"/>
    <property type="evidence" value="ECO:0007669"/>
    <property type="project" value="UniProtKB-KW"/>
</dbReference>
<name>F5RBG4_METUF</name>
<dbReference type="NCBIfam" id="TIGR01458">
    <property type="entry name" value="HAD-SF-IIA-hyp3"/>
    <property type="match status" value="1"/>
</dbReference>
<dbReference type="EMBL" id="AFHG01000043">
    <property type="protein sequence ID" value="EGK72135.1"/>
    <property type="molecule type" value="Genomic_DNA"/>
</dbReference>